<evidence type="ECO:0000313" key="14">
    <source>
        <dbReference type="Proteomes" id="UP001500298"/>
    </source>
</evidence>
<feature type="transmembrane region" description="Helical" evidence="12">
    <location>
        <begin position="158"/>
        <end position="179"/>
    </location>
</feature>
<dbReference type="PANTHER" id="PTHR43141">
    <property type="entry name" value="CYTOCHROME BD2 SUBUNIT II"/>
    <property type="match status" value="1"/>
</dbReference>
<evidence type="ECO:0000256" key="9">
    <source>
        <dbReference type="ARBA" id="ARBA00022989"/>
    </source>
</evidence>
<sequence>MDYNVIWYLLVGILLVGYAILDGFDLGVGALHLLSKGDHNRRIVMNSIGPVWDGNEVWLITAGGALFAAFPHVYATAFSAFYLPFYLLLAALIFRAVAMEFRSKEPGELWRNTWDKLFSIGSILASFLFGVAIGNVIIGMKIGSDMEYAGTLLEQLNPYAICTGLFTVVMFTMHGANYLLVKTEGELQKQVEKWAFKAYWTFVIFYAITTAITLMIRPEMVANFSFGYFEGVGEKHPLVENNEVLISIWAWTVAILNFLAVLNIHRSLKLKNYGWAFLSSCLSIAAFITLFALGIFPNMMVSSLEPAYSLDIYNAASSQKTLKIMFYLALVGIPFVLSYTISIYWVFRGKTKLDEHSY</sequence>
<dbReference type="NCBIfam" id="TIGR00203">
    <property type="entry name" value="cydB"/>
    <property type="match status" value="1"/>
</dbReference>
<dbReference type="InterPro" id="IPR003317">
    <property type="entry name" value="Cyt-d_oxidase_su2"/>
</dbReference>
<feature type="transmembrane region" description="Helical" evidence="12">
    <location>
        <begin position="80"/>
        <end position="97"/>
    </location>
</feature>
<evidence type="ECO:0000256" key="1">
    <source>
        <dbReference type="ARBA" id="ARBA00004651"/>
    </source>
</evidence>
<keyword evidence="10" id="KW-0408">Iron</keyword>
<keyword evidence="6 12" id="KW-0812">Transmembrane</keyword>
<name>A0ABP9DMP2_9BACT</name>
<keyword evidence="5" id="KW-0349">Heme</keyword>
<feature type="transmembrane region" description="Helical" evidence="12">
    <location>
        <begin position="117"/>
        <end position="138"/>
    </location>
</feature>
<evidence type="ECO:0000256" key="10">
    <source>
        <dbReference type="ARBA" id="ARBA00023004"/>
    </source>
</evidence>
<accession>A0ABP9DMP2</accession>
<comment type="caution">
    <text evidence="13">The sequence shown here is derived from an EMBL/GenBank/DDBJ whole genome shotgun (WGS) entry which is preliminary data.</text>
</comment>
<reference evidence="14" key="1">
    <citation type="journal article" date="2019" name="Int. J. Syst. Evol. Microbiol.">
        <title>The Global Catalogue of Microorganisms (GCM) 10K type strain sequencing project: providing services to taxonomists for standard genome sequencing and annotation.</title>
        <authorList>
            <consortium name="The Broad Institute Genomics Platform"/>
            <consortium name="The Broad Institute Genome Sequencing Center for Infectious Disease"/>
            <person name="Wu L."/>
            <person name="Ma J."/>
        </authorList>
    </citation>
    <scope>NUCLEOTIDE SEQUENCE [LARGE SCALE GENOMIC DNA]</scope>
    <source>
        <strain evidence="14">JCM 18326</strain>
    </source>
</reference>
<evidence type="ECO:0000256" key="8">
    <source>
        <dbReference type="ARBA" id="ARBA00022982"/>
    </source>
</evidence>
<feature type="transmembrane region" description="Helical" evidence="12">
    <location>
        <begin position="244"/>
        <end position="262"/>
    </location>
</feature>
<keyword evidence="7" id="KW-0479">Metal-binding</keyword>
<evidence type="ECO:0000256" key="4">
    <source>
        <dbReference type="ARBA" id="ARBA00022475"/>
    </source>
</evidence>
<feature type="transmembrane region" description="Helical" evidence="12">
    <location>
        <begin position="6"/>
        <end position="34"/>
    </location>
</feature>
<keyword evidence="8" id="KW-0249">Electron transport</keyword>
<evidence type="ECO:0000313" key="13">
    <source>
        <dbReference type="EMBL" id="GAA4851580.1"/>
    </source>
</evidence>
<feature type="transmembrane region" description="Helical" evidence="12">
    <location>
        <begin position="324"/>
        <end position="347"/>
    </location>
</feature>
<dbReference type="Proteomes" id="UP001500298">
    <property type="component" value="Unassembled WGS sequence"/>
</dbReference>
<keyword evidence="11 12" id="KW-0472">Membrane</keyword>
<evidence type="ECO:0000256" key="7">
    <source>
        <dbReference type="ARBA" id="ARBA00022723"/>
    </source>
</evidence>
<feature type="transmembrane region" description="Helical" evidence="12">
    <location>
        <begin position="199"/>
        <end position="216"/>
    </location>
</feature>
<feature type="transmembrane region" description="Helical" evidence="12">
    <location>
        <begin position="274"/>
        <end position="296"/>
    </location>
</feature>
<evidence type="ECO:0000256" key="11">
    <source>
        <dbReference type="ARBA" id="ARBA00023136"/>
    </source>
</evidence>
<dbReference type="RefSeq" id="WP_345375137.1">
    <property type="nucleotide sequence ID" value="NZ_BAABJX010000068.1"/>
</dbReference>
<keyword evidence="14" id="KW-1185">Reference proteome</keyword>
<keyword evidence="3" id="KW-0813">Transport</keyword>
<dbReference type="Pfam" id="PF02322">
    <property type="entry name" value="Cyt_bd_oxida_II"/>
    <property type="match status" value="1"/>
</dbReference>
<comment type="similarity">
    <text evidence="2">Belongs to the cytochrome ubiquinol oxidase subunit 2 family.</text>
</comment>
<dbReference type="EMBL" id="BAABJX010000068">
    <property type="protein sequence ID" value="GAA4851580.1"/>
    <property type="molecule type" value="Genomic_DNA"/>
</dbReference>
<proteinExistence type="inferred from homology"/>
<dbReference type="PIRSF" id="PIRSF000267">
    <property type="entry name" value="Cyt_oxidse_sub2"/>
    <property type="match status" value="1"/>
</dbReference>
<evidence type="ECO:0000256" key="5">
    <source>
        <dbReference type="ARBA" id="ARBA00022617"/>
    </source>
</evidence>
<protein>
    <submittedName>
        <fullName evidence="13">Cytochrome d ubiquinol oxidase subunit II</fullName>
    </submittedName>
</protein>
<evidence type="ECO:0000256" key="3">
    <source>
        <dbReference type="ARBA" id="ARBA00022448"/>
    </source>
</evidence>
<evidence type="ECO:0000256" key="2">
    <source>
        <dbReference type="ARBA" id="ARBA00007543"/>
    </source>
</evidence>
<evidence type="ECO:0000256" key="6">
    <source>
        <dbReference type="ARBA" id="ARBA00022692"/>
    </source>
</evidence>
<keyword evidence="9 12" id="KW-1133">Transmembrane helix</keyword>
<dbReference type="PANTHER" id="PTHR43141:SF5">
    <property type="entry name" value="CYTOCHROME BD-I UBIQUINOL OXIDASE SUBUNIT 2"/>
    <property type="match status" value="1"/>
</dbReference>
<organism evidence="13 14">
    <name type="scientific">Algivirga pacifica</name>
    <dbReference type="NCBI Taxonomy" id="1162670"/>
    <lineage>
        <taxon>Bacteria</taxon>
        <taxon>Pseudomonadati</taxon>
        <taxon>Bacteroidota</taxon>
        <taxon>Cytophagia</taxon>
        <taxon>Cytophagales</taxon>
        <taxon>Flammeovirgaceae</taxon>
        <taxon>Algivirga</taxon>
    </lineage>
</organism>
<gene>
    <name evidence="13" type="primary">cydB</name>
    <name evidence="13" type="ORF">GCM10023331_40200</name>
</gene>
<comment type="subcellular location">
    <subcellularLocation>
        <location evidence="1">Cell membrane</location>
        <topology evidence="1">Multi-pass membrane protein</topology>
    </subcellularLocation>
</comment>
<evidence type="ECO:0000256" key="12">
    <source>
        <dbReference type="SAM" id="Phobius"/>
    </source>
</evidence>
<keyword evidence="4" id="KW-1003">Cell membrane</keyword>